<sequence length="257" mass="26807">MSNPAFQQARPLAPSFDLTGKRVVVGGGKKAIGLGVAQAAHATGAAVTVASRRNVSAEEHPELAAFDQVVLDISDEAAVQAAFEAIGPFDHLVVTAGPALGSWGSFMDPDMRGVRSYLEGKFLGTWACARHAAPHLLAGGSMTFLTGGAGARAKLGLAAVTSTFAAVESLSQSLALELAPIRVNTIRPGFIDTDFWDVLPPADVEEIRAKVRANFPARRLGTAADVGHAAVFLMTNPYVTGTVLEVSGGELLVDWIF</sequence>
<evidence type="ECO:0000313" key="4">
    <source>
        <dbReference type="Proteomes" id="UP000290819"/>
    </source>
</evidence>
<dbReference type="InterPro" id="IPR051122">
    <property type="entry name" value="SDR_DHRS6-like"/>
</dbReference>
<gene>
    <name evidence="3" type="ORF">B5V03_36510</name>
</gene>
<dbReference type="CDD" id="cd05233">
    <property type="entry name" value="SDR_c"/>
    <property type="match status" value="1"/>
</dbReference>
<dbReference type="PRINTS" id="PR00081">
    <property type="entry name" value="GDHRDH"/>
</dbReference>
<evidence type="ECO:0000313" key="3">
    <source>
        <dbReference type="EMBL" id="RXT35372.1"/>
    </source>
</evidence>
<dbReference type="Pfam" id="PF13561">
    <property type="entry name" value="adh_short_C2"/>
    <property type="match status" value="1"/>
</dbReference>
<dbReference type="SUPFAM" id="SSF51735">
    <property type="entry name" value="NAD(P)-binding Rossmann-fold domains"/>
    <property type="match status" value="1"/>
</dbReference>
<name>A0A4Q1ULH3_9BRAD</name>
<evidence type="ECO:0000256" key="1">
    <source>
        <dbReference type="ARBA" id="ARBA00006484"/>
    </source>
</evidence>
<dbReference type="OrthoDB" id="9806974at2"/>
<dbReference type="Gene3D" id="3.40.50.720">
    <property type="entry name" value="NAD(P)-binding Rossmann-like Domain"/>
    <property type="match status" value="1"/>
</dbReference>
<dbReference type="Proteomes" id="UP000290819">
    <property type="component" value="Unassembled WGS sequence"/>
</dbReference>
<comment type="caution">
    <text evidence="3">The sequence shown here is derived from an EMBL/GenBank/DDBJ whole genome shotgun (WGS) entry which is preliminary data.</text>
</comment>
<dbReference type="GO" id="GO:0016491">
    <property type="term" value="F:oxidoreductase activity"/>
    <property type="evidence" value="ECO:0007669"/>
    <property type="project" value="UniProtKB-KW"/>
</dbReference>
<dbReference type="InterPro" id="IPR036291">
    <property type="entry name" value="NAD(P)-bd_dom_sf"/>
</dbReference>
<proteinExistence type="inferred from homology"/>
<keyword evidence="4" id="KW-1185">Reference proteome</keyword>
<evidence type="ECO:0000256" key="2">
    <source>
        <dbReference type="ARBA" id="ARBA00023002"/>
    </source>
</evidence>
<dbReference type="AlphaFoldDB" id="A0A4Q1ULH3"/>
<reference evidence="3 4" key="1">
    <citation type="submission" date="2017-03" db="EMBL/GenBank/DDBJ databases">
        <authorList>
            <person name="Safronova V.I."/>
            <person name="Sazanova A.L."/>
            <person name="Chirak E.R."/>
        </authorList>
    </citation>
    <scope>NUCLEOTIDE SEQUENCE [LARGE SCALE GENOMIC DNA]</scope>
    <source>
        <strain evidence="3 4">Opo-243</strain>
    </source>
</reference>
<dbReference type="RefSeq" id="WP_129275310.1">
    <property type="nucleotide sequence ID" value="NZ_MZXW01000053.1"/>
</dbReference>
<dbReference type="EMBL" id="MZXW01000053">
    <property type="protein sequence ID" value="RXT35372.1"/>
    <property type="molecule type" value="Genomic_DNA"/>
</dbReference>
<dbReference type="PANTHER" id="PTHR43477:SF1">
    <property type="entry name" value="DIHYDROANTICAPSIN 7-DEHYDROGENASE"/>
    <property type="match status" value="1"/>
</dbReference>
<protein>
    <submittedName>
        <fullName evidence="3">Short-chain dehydrogenase</fullName>
    </submittedName>
</protein>
<dbReference type="PANTHER" id="PTHR43477">
    <property type="entry name" value="DIHYDROANTICAPSIN 7-DEHYDROGENASE"/>
    <property type="match status" value="1"/>
</dbReference>
<organism evidence="3 4">
    <name type="scientific">Bradyrhizobium betae</name>
    <dbReference type="NCBI Taxonomy" id="244734"/>
    <lineage>
        <taxon>Bacteria</taxon>
        <taxon>Pseudomonadati</taxon>
        <taxon>Pseudomonadota</taxon>
        <taxon>Alphaproteobacteria</taxon>
        <taxon>Hyphomicrobiales</taxon>
        <taxon>Nitrobacteraceae</taxon>
        <taxon>Bradyrhizobium</taxon>
    </lineage>
</organism>
<accession>A0A4Q1ULH3</accession>
<comment type="similarity">
    <text evidence="1">Belongs to the short-chain dehydrogenases/reductases (SDR) family.</text>
</comment>
<keyword evidence="2" id="KW-0560">Oxidoreductase</keyword>
<dbReference type="InterPro" id="IPR002347">
    <property type="entry name" value="SDR_fam"/>
</dbReference>